<evidence type="ECO:0000313" key="2">
    <source>
        <dbReference type="EMBL" id="KGD71942.1"/>
    </source>
</evidence>
<gene>
    <name evidence="2" type="ORF">HA49_14105</name>
</gene>
<evidence type="ECO:0000313" key="3">
    <source>
        <dbReference type="Proteomes" id="UP000029577"/>
    </source>
</evidence>
<proteinExistence type="predicted"/>
<dbReference type="AlphaFoldDB" id="A0A095T5G8"/>
<dbReference type="OrthoDB" id="9893107at2"/>
<evidence type="ECO:0000256" key="1">
    <source>
        <dbReference type="SAM" id="Phobius"/>
    </source>
</evidence>
<dbReference type="EMBL" id="JPKR02000003">
    <property type="protein sequence ID" value="KGD71942.1"/>
    <property type="molecule type" value="Genomic_DNA"/>
</dbReference>
<keyword evidence="1" id="KW-0472">Membrane</keyword>
<accession>A0A095T5G8</accession>
<protein>
    <submittedName>
        <fullName evidence="2">Uncharacterized protein</fullName>
    </submittedName>
</protein>
<dbReference type="Proteomes" id="UP000029577">
    <property type="component" value="Unassembled WGS sequence"/>
</dbReference>
<dbReference type="RefSeq" id="WP_038021074.1">
    <property type="nucleotide sequence ID" value="NZ_JPKR02000003.1"/>
</dbReference>
<keyword evidence="3" id="KW-1185">Reference proteome</keyword>
<keyword evidence="1" id="KW-1133">Transmembrane helix</keyword>
<dbReference type="Pfam" id="PF04341">
    <property type="entry name" value="DUF485"/>
    <property type="match status" value="1"/>
</dbReference>
<dbReference type="InterPro" id="IPR007436">
    <property type="entry name" value="DUF485"/>
</dbReference>
<comment type="caution">
    <text evidence="2">The sequence shown here is derived from an EMBL/GenBank/DDBJ whole genome shotgun (WGS) entry which is preliminary data.</text>
</comment>
<feature type="transmembrane region" description="Helical" evidence="1">
    <location>
        <begin position="52"/>
        <end position="76"/>
    </location>
</feature>
<reference evidence="2" key="1">
    <citation type="submission" date="2014-12" db="EMBL/GenBank/DDBJ databases">
        <title>The draft genome of the Tatumella morbirosei type strain, LMG23360T isolated from pineapple rot.</title>
        <authorList>
            <person name="Smits T.H."/>
            <person name="Palmer M."/>
            <person name="Venter S.N."/>
            <person name="Duffy B."/>
            <person name="Steenkamp E.T."/>
            <person name="Chan W.Y."/>
            <person name="Coutinho T.A."/>
            <person name="Coetzee M.P."/>
            <person name="De Maayer P."/>
        </authorList>
    </citation>
    <scope>NUCLEOTIDE SEQUENCE [LARGE SCALE GENOMIC DNA]</scope>
    <source>
        <strain evidence="2">LMG 23360</strain>
    </source>
</reference>
<organism evidence="2 3">
    <name type="scientific">Tatumella morbirosei</name>
    <dbReference type="NCBI Taxonomy" id="642227"/>
    <lineage>
        <taxon>Bacteria</taxon>
        <taxon>Pseudomonadati</taxon>
        <taxon>Pseudomonadota</taxon>
        <taxon>Gammaproteobacteria</taxon>
        <taxon>Enterobacterales</taxon>
        <taxon>Erwiniaceae</taxon>
        <taxon>Tatumella</taxon>
    </lineage>
</organism>
<feature type="transmembrane region" description="Helical" evidence="1">
    <location>
        <begin position="20"/>
        <end position="40"/>
    </location>
</feature>
<sequence length="83" mass="9331">MSRSVKVSHKPRNDTTPGILFSAVQIIIFFTFIKLCVFNTEALQKNFMQTQIPVSFVLGAVVILSGIILTTLYVVIANQHEEY</sequence>
<keyword evidence="1" id="KW-0812">Transmembrane</keyword>
<name>A0A095T5G8_9GAMM</name>